<reference evidence="3" key="1">
    <citation type="submission" date="2017-07" db="EMBL/GenBank/DDBJ databases">
        <title>Comparative genome mining reveals phylogenetic distribution patterns of secondary metabolites in Amycolatopsis.</title>
        <authorList>
            <person name="Adamek M."/>
            <person name="Alanjary M."/>
            <person name="Sales-Ortells H."/>
            <person name="Goodfellow M."/>
            <person name="Bull A.T."/>
            <person name="Kalinowski J."/>
            <person name="Ziemert N."/>
        </authorList>
    </citation>
    <scope>NUCLEOTIDE SEQUENCE [LARGE SCALE GENOMIC DNA]</scope>
    <source>
        <strain evidence="3">H5</strain>
    </source>
</reference>
<dbReference type="EMBL" id="NMUL01000001">
    <property type="protein sequence ID" value="OXM71602.1"/>
    <property type="molecule type" value="Genomic_DNA"/>
</dbReference>
<comment type="caution">
    <text evidence="2">The sequence shown here is derived from an EMBL/GenBank/DDBJ whole genome shotgun (WGS) entry which is preliminary data.</text>
</comment>
<evidence type="ECO:0000313" key="2">
    <source>
        <dbReference type="EMBL" id="OXM71602.1"/>
    </source>
</evidence>
<dbReference type="RefSeq" id="WP_093945417.1">
    <property type="nucleotide sequence ID" value="NZ_NMUL01000001.1"/>
</dbReference>
<proteinExistence type="predicted"/>
<gene>
    <name evidence="2" type="ORF">CF165_00640</name>
</gene>
<accession>A0A229TK27</accession>
<name>A0A229TK27_9PSEU</name>
<dbReference type="OrthoDB" id="4564763at2"/>
<organism evidence="2 3">
    <name type="scientific">Amycolatopsis vastitatis</name>
    <dbReference type="NCBI Taxonomy" id="1905142"/>
    <lineage>
        <taxon>Bacteria</taxon>
        <taxon>Bacillati</taxon>
        <taxon>Actinomycetota</taxon>
        <taxon>Actinomycetes</taxon>
        <taxon>Pseudonocardiales</taxon>
        <taxon>Pseudonocardiaceae</taxon>
        <taxon>Amycolatopsis</taxon>
    </lineage>
</organism>
<protein>
    <submittedName>
        <fullName evidence="2">DUF397 domain-containing protein</fullName>
    </submittedName>
</protein>
<dbReference type="InterPro" id="IPR007278">
    <property type="entry name" value="DUF397"/>
</dbReference>
<feature type="domain" description="DUF397" evidence="1">
    <location>
        <begin position="15"/>
        <end position="66"/>
    </location>
</feature>
<dbReference type="Proteomes" id="UP000215199">
    <property type="component" value="Unassembled WGS sequence"/>
</dbReference>
<evidence type="ECO:0000313" key="3">
    <source>
        <dbReference type="Proteomes" id="UP000215199"/>
    </source>
</evidence>
<dbReference type="Pfam" id="PF04149">
    <property type="entry name" value="DUF397"/>
    <property type="match status" value="1"/>
</dbReference>
<evidence type="ECO:0000259" key="1">
    <source>
        <dbReference type="Pfam" id="PF04149"/>
    </source>
</evidence>
<sequence length="67" mass="7066">MNHAEALRVLGDADGWFKSSASGGQGECVEVNTTTTEWVGVRDSKLGASSPVLAFSRAQWRAALTAL</sequence>
<dbReference type="AlphaFoldDB" id="A0A229TK27"/>
<keyword evidence="3" id="KW-1185">Reference proteome</keyword>